<dbReference type="RefSeq" id="WP_397092090.1">
    <property type="nucleotide sequence ID" value="NZ_JBITGY010000022.1"/>
</dbReference>
<organism evidence="2 3">
    <name type="scientific">Nonomuraea typhae</name>
    <dbReference type="NCBI Taxonomy" id="2603600"/>
    <lineage>
        <taxon>Bacteria</taxon>
        <taxon>Bacillati</taxon>
        <taxon>Actinomycetota</taxon>
        <taxon>Actinomycetes</taxon>
        <taxon>Streptosporangiales</taxon>
        <taxon>Streptosporangiaceae</taxon>
        <taxon>Nonomuraea</taxon>
    </lineage>
</organism>
<dbReference type="GO" id="GO:0016740">
    <property type="term" value="F:transferase activity"/>
    <property type="evidence" value="ECO:0007669"/>
    <property type="project" value="UniProtKB-KW"/>
</dbReference>
<reference evidence="2 3" key="1">
    <citation type="submission" date="2024-10" db="EMBL/GenBank/DDBJ databases">
        <title>The Natural Products Discovery Center: Release of the First 8490 Sequenced Strains for Exploring Actinobacteria Biosynthetic Diversity.</title>
        <authorList>
            <person name="Kalkreuter E."/>
            <person name="Kautsar S.A."/>
            <person name="Yang D."/>
            <person name="Bader C.D."/>
            <person name="Teijaro C.N."/>
            <person name="Fluegel L."/>
            <person name="Davis C.M."/>
            <person name="Simpson J.R."/>
            <person name="Lauterbach L."/>
            <person name="Steele A.D."/>
            <person name="Gui C."/>
            <person name="Meng S."/>
            <person name="Li G."/>
            <person name="Viehrig K."/>
            <person name="Ye F."/>
            <person name="Su P."/>
            <person name="Kiefer A.F."/>
            <person name="Nichols A."/>
            <person name="Cepeda A.J."/>
            <person name="Yan W."/>
            <person name="Fan B."/>
            <person name="Jiang Y."/>
            <person name="Adhikari A."/>
            <person name="Zheng C.-J."/>
            <person name="Schuster L."/>
            <person name="Cowan T.M."/>
            <person name="Smanski M.J."/>
            <person name="Chevrette M.G."/>
            <person name="De Carvalho L.P.S."/>
            <person name="Shen B."/>
        </authorList>
    </citation>
    <scope>NUCLEOTIDE SEQUENCE [LARGE SCALE GENOMIC DNA]</scope>
    <source>
        <strain evidence="2 3">NPDC050545</strain>
    </source>
</reference>
<dbReference type="Gene3D" id="3.90.1200.10">
    <property type="match status" value="1"/>
</dbReference>
<protein>
    <submittedName>
        <fullName evidence="2">Aminoglycoside phosphotransferase family protein</fullName>
        <ecNumber evidence="2">2.7.1.-</ecNumber>
    </submittedName>
</protein>
<feature type="domain" description="Aminoglycoside phosphotransferase" evidence="1">
    <location>
        <begin position="48"/>
        <end position="230"/>
    </location>
</feature>
<comment type="caution">
    <text evidence="2">The sequence shown here is derived from an EMBL/GenBank/DDBJ whole genome shotgun (WGS) entry which is preliminary data.</text>
</comment>
<dbReference type="EC" id="2.7.1.-" evidence="2"/>
<evidence type="ECO:0000259" key="1">
    <source>
        <dbReference type="Pfam" id="PF01636"/>
    </source>
</evidence>
<dbReference type="SUPFAM" id="SSF56112">
    <property type="entry name" value="Protein kinase-like (PK-like)"/>
    <property type="match status" value="1"/>
</dbReference>
<gene>
    <name evidence="2" type="ORF">ACIBG2_50775</name>
</gene>
<dbReference type="EMBL" id="JBITGY010000022">
    <property type="protein sequence ID" value="MFI6505743.1"/>
    <property type="molecule type" value="Genomic_DNA"/>
</dbReference>
<sequence>MSTSAQAVAAAVSVARDHGIAVTDPVILKDSYNLRVHLCPARVVARIPTVVSLGRPRPAEAMAREVAVVSYLDGLGFPVVPPSDLLPPGPIVRDGVAITFWRHVGHDPQHRLTSADMGRALAELHAALRGFPGDLPALAPAVEETAHLLGTLATVLNPDELAELRAARDALTLTGPLQPVHGDAHPGNLLMTADGPLWNDFEETHAAPVAWDLAVLLGTSRLDGRKAVLAYGADPDELGPFVAARRFQVVLWMLAKATRFPEDMPRARAALGKWRAHRPG</sequence>
<dbReference type="Pfam" id="PF01636">
    <property type="entry name" value="APH"/>
    <property type="match status" value="1"/>
</dbReference>
<proteinExistence type="predicted"/>
<evidence type="ECO:0000313" key="2">
    <source>
        <dbReference type="EMBL" id="MFI6505743.1"/>
    </source>
</evidence>
<accession>A0ABW7ZE79</accession>
<dbReference type="InterPro" id="IPR002575">
    <property type="entry name" value="Aminoglycoside_PTrfase"/>
</dbReference>
<dbReference type="Proteomes" id="UP001612741">
    <property type="component" value="Unassembled WGS sequence"/>
</dbReference>
<evidence type="ECO:0000313" key="3">
    <source>
        <dbReference type="Proteomes" id="UP001612741"/>
    </source>
</evidence>
<keyword evidence="2" id="KW-0808">Transferase</keyword>
<dbReference type="InterPro" id="IPR011009">
    <property type="entry name" value="Kinase-like_dom_sf"/>
</dbReference>
<keyword evidence="3" id="KW-1185">Reference proteome</keyword>
<name>A0ABW7ZE79_9ACTN</name>